<dbReference type="CDD" id="cd00413">
    <property type="entry name" value="Glyco_hydrolase_16"/>
    <property type="match status" value="1"/>
</dbReference>
<feature type="domain" description="GH16" evidence="3">
    <location>
        <begin position="53"/>
        <end position="324"/>
    </location>
</feature>
<dbReference type="SUPFAM" id="SSF49899">
    <property type="entry name" value="Concanavalin A-like lectins/glucanases"/>
    <property type="match status" value="1"/>
</dbReference>
<dbReference type="PROSITE" id="PS51762">
    <property type="entry name" value="GH16_2"/>
    <property type="match status" value="1"/>
</dbReference>
<keyword evidence="5" id="KW-1185">Reference proteome</keyword>
<dbReference type="OrthoDB" id="4388755at2759"/>
<dbReference type="Proteomes" id="UP000018144">
    <property type="component" value="Unassembled WGS sequence"/>
</dbReference>
<gene>
    <name evidence="4" type="ORF">PCON_08079</name>
</gene>
<dbReference type="EMBL" id="HF935416">
    <property type="protein sequence ID" value="CCX08486.1"/>
    <property type="molecule type" value="Genomic_DNA"/>
</dbReference>
<feature type="transmembrane region" description="Helical" evidence="1">
    <location>
        <begin position="383"/>
        <end position="400"/>
    </location>
</feature>
<dbReference type="Gene3D" id="2.60.120.200">
    <property type="match status" value="1"/>
</dbReference>
<feature type="signal peptide" evidence="2">
    <location>
        <begin position="1"/>
        <end position="25"/>
    </location>
</feature>
<keyword evidence="1" id="KW-0472">Membrane</keyword>
<keyword evidence="1" id="KW-1133">Transmembrane helix</keyword>
<evidence type="ECO:0000259" key="3">
    <source>
        <dbReference type="PROSITE" id="PS51762"/>
    </source>
</evidence>
<dbReference type="GO" id="GO:0004553">
    <property type="term" value="F:hydrolase activity, hydrolyzing O-glycosyl compounds"/>
    <property type="evidence" value="ECO:0007669"/>
    <property type="project" value="InterPro"/>
</dbReference>
<evidence type="ECO:0000313" key="5">
    <source>
        <dbReference type="Proteomes" id="UP000018144"/>
    </source>
</evidence>
<dbReference type="eggNOG" id="ENOG502S0II">
    <property type="taxonomic scope" value="Eukaryota"/>
</dbReference>
<sequence>MSASMSISTLLLTTLLLSVPLPALASDPACTCYQSTSNDFFTSYAFHDFRLVSDYGGRTPSLSSNLPSTADDSTGISGDDIGTLQSGFIASSNQWNDSWSIQQWGKGKADDTKYRMWNALSNVFIDKNTDGTKGAKTKLVLRTKRFGDWQSSAEVENKQKNLLYATTRFRARVKGASGAVAGLFYFRNNQNESDIEILTRDQPSKIRYSNQPVLDKNGNEIKDASTLVDLNSLAQVDGTALTDKRSTVSWEDWHTHRIDWVAGKSSWYVDGKLVLEKTYSVPTIPSYLTLNMWSDGGMWSGEMKPGHEAKLEIEWIEMAYNTTDTTPTRRKRAVTQLDCKVTCKDNSSDSGVLNGGWQKVGITSAGKKRIVYGFWSGTDDREFAIATAIGATMAVVLYIVDNVI</sequence>
<dbReference type="OMA" id="WNNTELM"/>
<proteinExistence type="predicted"/>
<evidence type="ECO:0000256" key="2">
    <source>
        <dbReference type="SAM" id="SignalP"/>
    </source>
</evidence>
<organism evidence="4 5">
    <name type="scientific">Pyronema omphalodes (strain CBS 100304)</name>
    <name type="common">Pyronema confluens</name>
    <dbReference type="NCBI Taxonomy" id="1076935"/>
    <lineage>
        <taxon>Eukaryota</taxon>
        <taxon>Fungi</taxon>
        <taxon>Dikarya</taxon>
        <taxon>Ascomycota</taxon>
        <taxon>Pezizomycotina</taxon>
        <taxon>Pezizomycetes</taxon>
        <taxon>Pezizales</taxon>
        <taxon>Pyronemataceae</taxon>
        <taxon>Pyronema</taxon>
    </lineage>
</organism>
<dbReference type="Pfam" id="PF00722">
    <property type="entry name" value="Glyco_hydro_16"/>
    <property type="match status" value="1"/>
</dbReference>
<protein>
    <submittedName>
        <fullName evidence="4">Similar to Beta-glucanase acc. no. P23904</fullName>
    </submittedName>
</protein>
<dbReference type="PANTHER" id="PTHR38121:SF4">
    <property type="entry name" value="GH16 DOMAIN-CONTAINING PROTEIN-RELATED"/>
    <property type="match status" value="1"/>
</dbReference>
<dbReference type="GO" id="GO:0005975">
    <property type="term" value="P:carbohydrate metabolic process"/>
    <property type="evidence" value="ECO:0007669"/>
    <property type="project" value="InterPro"/>
</dbReference>
<keyword evidence="2" id="KW-0732">Signal</keyword>
<accession>U4L0D5</accession>
<reference evidence="4 5" key="1">
    <citation type="journal article" date="2013" name="PLoS Genet.">
        <title>The genome and development-dependent transcriptomes of Pyronema confluens: a window into fungal evolution.</title>
        <authorList>
            <person name="Traeger S."/>
            <person name="Altegoer F."/>
            <person name="Freitag M."/>
            <person name="Gabaldon T."/>
            <person name="Kempken F."/>
            <person name="Kumar A."/>
            <person name="Marcet-Houben M."/>
            <person name="Poggeler S."/>
            <person name="Stajich J.E."/>
            <person name="Nowrousian M."/>
        </authorList>
    </citation>
    <scope>NUCLEOTIDE SEQUENCE [LARGE SCALE GENOMIC DNA]</scope>
    <source>
        <strain evidence="5">CBS 100304</strain>
        <tissue evidence="4">Vegetative mycelium</tissue>
    </source>
</reference>
<dbReference type="InterPro" id="IPR013320">
    <property type="entry name" value="ConA-like_dom_sf"/>
</dbReference>
<keyword evidence="1" id="KW-0812">Transmembrane</keyword>
<evidence type="ECO:0000256" key="1">
    <source>
        <dbReference type="SAM" id="Phobius"/>
    </source>
</evidence>
<dbReference type="AlphaFoldDB" id="U4L0D5"/>
<dbReference type="STRING" id="1076935.U4L0D5"/>
<feature type="chain" id="PRO_5004651561" evidence="2">
    <location>
        <begin position="26"/>
        <end position="404"/>
    </location>
</feature>
<name>U4L0D5_PYROM</name>
<dbReference type="InterPro" id="IPR000757">
    <property type="entry name" value="Beta-glucanase-like"/>
</dbReference>
<dbReference type="PANTHER" id="PTHR38121">
    <property type="entry name" value="GH16 DOMAIN-CONTAINING PROTEIN"/>
    <property type="match status" value="1"/>
</dbReference>
<evidence type="ECO:0000313" key="4">
    <source>
        <dbReference type="EMBL" id="CCX08486.1"/>
    </source>
</evidence>